<keyword evidence="9" id="KW-0436">Ligase</keyword>
<evidence type="ECO:0000313" key="10">
    <source>
        <dbReference type="Proteomes" id="UP001064632"/>
    </source>
</evidence>
<dbReference type="Proteomes" id="UP001064632">
    <property type="component" value="Chromosome"/>
</dbReference>
<evidence type="ECO:0000259" key="8">
    <source>
        <dbReference type="PROSITE" id="PS51278"/>
    </source>
</evidence>
<feature type="domain" description="Glutamine amidotransferase type-2" evidence="8">
    <location>
        <begin position="2"/>
        <end position="212"/>
    </location>
</feature>
<name>A0ABY6BDH6_9GAMM</name>
<proteinExistence type="inferred from homology"/>
<dbReference type="PIRSF" id="PIRSF001589">
    <property type="entry name" value="Asn_synthetase_glu-h"/>
    <property type="match status" value="1"/>
</dbReference>
<protein>
    <recommendedName>
        <fullName evidence="3">asparagine synthase (glutamine-hydrolyzing)</fullName>
        <ecNumber evidence="3">6.3.5.4</ecNumber>
    </recommendedName>
</protein>
<dbReference type="InterPro" id="IPR014729">
    <property type="entry name" value="Rossmann-like_a/b/a_fold"/>
</dbReference>
<evidence type="ECO:0000256" key="3">
    <source>
        <dbReference type="ARBA" id="ARBA00012737"/>
    </source>
</evidence>
<dbReference type="PANTHER" id="PTHR43284:SF1">
    <property type="entry name" value="ASPARAGINE SYNTHETASE"/>
    <property type="match status" value="1"/>
</dbReference>
<dbReference type="NCBIfam" id="TIGR01536">
    <property type="entry name" value="asn_synth_AEB"/>
    <property type="match status" value="1"/>
</dbReference>
<dbReference type="InterPro" id="IPR033738">
    <property type="entry name" value="AsnB_N"/>
</dbReference>
<keyword evidence="6" id="KW-0315">Glutamine amidotransferase</keyword>
<dbReference type="SUPFAM" id="SSF56235">
    <property type="entry name" value="N-terminal nucleophile aminohydrolases (Ntn hydrolases)"/>
    <property type="match status" value="1"/>
</dbReference>
<dbReference type="InterPro" id="IPR051786">
    <property type="entry name" value="ASN_synthetase/amidase"/>
</dbReference>
<dbReference type="Gene3D" id="3.40.50.620">
    <property type="entry name" value="HUPs"/>
    <property type="match status" value="1"/>
</dbReference>
<evidence type="ECO:0000256" key="2">
    <source>
        <dbReference type="ARBA" id="ARBA00005752"/>
    </source>
</evidence>
<dbReference type="InterPro" id="IPR001962">
    <property type="entry name" value="Asn_synthase"/>
</dbReference>
<keyword evidence="5" id="KW-0067">ATP-binding</keyword>
<keyword evidence="4" id="KW-0547">Nucleotide-binding</keyword>
<comment type="similarity">
    <text evidence="2">Belongs to the asparagine synthetase family.</text>
</comment>
<keyword evidence="10" id="KW-1185">Reference proteome</keyword>
<accession>A0ABY6BDH6</accession>
<evidence type="ECO:0000256" key="7">
    <source>
        <dbReference type="ARBA" id="ARBA00048741"/>
    </source>
</evidence>
<dbReference type="PANTHER" id="PTHR43284">
    <property type="entry name" value="ASPARAGINE SYNTHETASE (GLUTAMINE-HYDROLYZING)"/>
    <property type="match status" value="1"/>
</dbReference>
<organism evidence="9 10">
    <name type="scientific">Tahibacter amnicola</name>
    <dbReference type="NCBI Taxonomy" id="2976241"/>
    <lineage>
        <taxon>Bacteria</taxon>
        <taxon>Pseudomonadati</taxon>
        <taxon>Pseudomonadota</taxon>
        <taxon>Gammaproteobacteria</taxon>
        <taxon>Lysobacterales</taxon>
        <taxon>Rhodanobacteraceae</taxon>
        <taxon>Tahibacter</taxon>
    </lineage>
</organism>
<dbReference type="EMBL" id="CP104694">
    <property type="protein sequence ID" value="UXI66385.1"/>
    <property type="molecule type" value="Genomic_DNA"/>
</dbReference>
<dbReference type="PROSITE" id="PS51278">
    <property type="entry name" value="GATASE_TYPE_2"/>
    <property type="match status" value="1"/>
</dbReference>
<dbReference type="InterPro" id="IPR029055">
    <property type="entry name" value="Ntn_hydrolases_N"/>
</dbReference>
<sequence length="643" mass="71376">MCGIAGYQGSERIDSLGDAILAQLAHRGPDGSGRHVDSDAGIALFHTRLAILDTSVLGAQPMTDASGSVVIVFNGEIYNFRELRQQCMAEGDVFRSHSDTEVILALYRRHGEAFLSQLNGIFALGLWDVRSRRLLLARDSVGVKPLYYVEHAKGVAFASELKTLRLFPFVAREPDLQAISCYVRWLWCPGPRSPLRGVYKMEPGEALWISDGRIRRRWRFAGLPIPSRDAAGTQVPPTVNDVREALERAVQRQLVADVPVGAFLSGGIDSSVIVALARRQLSGRMPCFTIAIDTAAGDGKSHDGFEADLPYARLVAQQLDLELHVTRIGPEMLEELPKMVWHLDEPQADPAALNTFFICQQARRQGIPVLLSGTGGDDIFGGYRRHLAMRLDGVWARTPPGLRRWLARAGRAMPANPSPARRIGKVLRTAELEGNARVAAYFDWCESENDLADLFEPASGITVRPSALVEALDHMPAHLSDLERMLLLDQRYFLTEHNLNYTDKMSMACGVEVRVPFLDPDLMVVAALLPDRCRVRGLTTKWMLRQAARGLVPDLVIRRSKTGFGAPVRHWLRGPLREMMHELLGAASLRQRGIFSPAAVARHLRDLDQGRGDPAYVLLSLMCIEWWCRLFLDAPPTGLREAA</sequence>
<evidence type="ECO:0000313" key="9">
    <source>
        <dbReference type="EMBL" id="UXI66385.1"/>
    </source>
</evidence>
<comment type="catalytic activity">
    <reaction evidence="7">
        <text>L-aspartate + L-glutamine + ATP + H2O = L-asparagine + L-glutamate + AMP + diphosphate + H(+)</text>
        <dbReference type="Rhea" id="RHEA:12228"/>
        <dbReference type="ChEBI" id="CHEBI:15377"/>
        <dbReference type="ChEBI" id="CHEBI:15378"/>
        <dbReference type="ChEBI" id="CHEBI:29985"/>
        <dbReference type="ChEBI" id="CHEBI:29991"/>
        <dbReference type="ChEBI" id="CHEBI:30616"/>
        <dbReference type="ChEBI" id="CHEBI:33019"/>
        <dbReference type="ChEBI" id="CHEBI:58048"/>
        <dbReference type="ChEBI" id="CHEBI:58359"/>
        <dbReference type="ChEBI" id="CHEBI:456215"/>
        <dbReference type="EC" id="6.3.5.4"/>
    </reaction>
</comment>
<dbReference type="SUPFAM" id="SSF52402">
    <property type="entry name" value="Adenine nucleotide alpha hydrolases-like"/>
    <property type="match status" value="1"/>
</dbReference>
<comment type="pathway">
    <text evidence="1">Amino-acid biosynthesis; L-asparagine biosynthesis; L-asparagine from L-aspartate (L-Gln route): step 1/1.</text>
</comment>
<dbReference type="CDD" id="cd01991">
    <property type="entry name" value="Asn_synthase_B_C"/>
    <property type="match status" value="1"/>
</dbReference>
<gene>
    <name evidence="9" type="primary">asnB</name>
    <name evidence="9" type="ORF">N4264_16700</name>
</gene>
<evidence type="ECO:0000256" key="5">
    <source>
        <dbReference type="ARBA" id="ARBA00022840"/>
    </source>
</evidence>
<dbReference type="InterPro" id="IPR017932">
    <property type="entry name" value="GATase_2_dom"/>
</dbReference>
<reference evidence="9" key="1">
    <citation type="submission" date="2022-09" db="EMBL/GenBank/DDBJ databases">
        <title>Tahibacter sp. nov., isolated from a fresh water.</title>
        <authorList>
            <person name="Baek J.H."/>
            <person name="Lee J.K."/>
            <person name="Kim J.M."/>
            <person name="Jeon C.O."/>
        </authorList>
    </citation>
    <scope>NUCLEOTIDE SEQUENCE</scope>
    <source>
        <strain evidence="9">W38</strain>
    </source>
</reference>
<dbReference type="CDD" id="cd00712">
    <property type="entry name" value="AsnB"/>
    <property type="match status" value="1"/>
</dbReference>
<dbReference type="Pfam" id="PF00733">
    <property type="entry name" value="Asn_synthase"/>
    <property type="match status" value="1"/>
</dbReference>
<dbReference type="GO" id="GO:0004066">
    <property type="term" value="F:asparagine synthase (glutamine-hydrolyzing) activity"/>
    <property type="evidence" value="ECO:0007669"/>
    <property type="project" value="UniProtKB-EC"/>
</dbReference>
<dbReference type="RefSeq" id="WP_261693369.1">
    <property type="nucleotide sequence ID" value="NZ_CP104694.1"/>
</dbReference>
<dbReference type="EC" id="6.3.5.4" evidence="3"/>
<dbReference type="Gene3D" id="3.60.20.10">
    <property type="entry name" value="Glutamine Phosphoribosylpyrophosphate, subunit 1, domain 1"/>
    <property type="match status" value="1"/>
</dbReference>
<dbReference type="InterPro" id="IPR006426">
    <property type="entry name" value="Asn_synth_AEB"/>
</dbReference>
<evidence type="ECO:0000256" key="4">
    <source>
        <dbReference type="ARBA" id="ARBA00022741"/>
    </source>
</evidence>
<dbReference type="Pfam" id="PF13537">
    <property type="entry name" value="GATase_7"/>
    <property type="match status" value="1"/>
</dbReference>
<evidence type="ECO:0000256" key="6">
    <source>
        <dbReference type="ARBA" id="ARBA00022962"/>
    </source>
</evidence>
<evidence type="ECO:0000256" key="1">
    <source>
        <dbReference type="ARBA" id="ARBA00005187"/>
    </source>
</evidence>